<evidence type="ECO:0008006" key="4">
    <source>
        <dbReference type="Google" id="ProtNLM"/>
    </source>
</evidence>
<gene>
    <name evidence="2" type="ORF">DFO65_11345</name>
</gene>
<keyword evidence="3" id="KW-1185">Reference proteome</keyword>
<protein>
    <recommendedName>
        <fullName evidence="4">Flagellar biosynthesis protein FlhA</fullName>
    </recommendedName>
</protein>
<feature type="transmembrane region" description="Helical" evidence="1">
    <location>
        <begin position="33"/>
        <end position="54"/>
    </location>
</feature>
<dbReference type="Proteomes" id="UP000253509">
    <property type="component" value="Unassembled WGS sequence"/>
</dbReference>
<comment type="caution">
    <text evidence="2">The sequence shown here is derived from an EMBL/GenBank/DDBJ whole genome shotgun (WGS) entry which is preliminary data.</text>
</comment>
<accession>A0A366IG01</accession>
<evidence type="ECO:0000256" key="1">
    <source>
        <dbReference type="SAM" id="Phobius"/>
    </source>
</evidence>
<evidence type="ECO:0000313" key="3">
    <source>
        <dbReference type="Proteomes" id="UP000253509"/>
    </source>
</evidence>
<dbReference type="EMBL" id="QNSB01000013">
    <property type="protein sequence ID" value="RBP69347.1"/>
    <property type="molecule type" value="Genomic_DNA"/>
</dbReference>
<sequence length="62" mass="6602">MNTSTIWSIVGAVIAVIVALWLVNVVLSVTWFLAKLAIVAVVAVVIYGIIKAAFTSKDRTGK</sequence>
<organism evidence="2 3">
    <name type="scientific">Brevibacterium celere</name>
    <dbReference type="NCBI Taxonomy" id="225845"/>
    <lineage>
        <taxon>Bacteria</taxon>
        <taxon>Bacillati</taxon>
        <taxon>Actinomycetota</taxon>
        <taxon>Actinomycetes</taxon>
        <taxon>Micrococcales</taxon>
        <taxon>Brevibacteriaceae</taxon>
        <taxon>Brevibacterium</taxon>
    </lineage>
</organism>
<proteinExistence type="predicted"/>
<dbReference type="RefSeq" id="WP_113905282.1">
    <property type="nucleotide sequence ID" value="NZ_QNSB01000013.1"/>
</dbReference>
<name>A0A366IG01_9MICO</name>
<keyword evidence="1" id="KW-1133">Transmembrane helix</keyword>
<reference evidence="2 3" key="1">
    <citation type="submission" date="2018-06" db="EMBL/GenBank/DDBJ databases">
        <title>Freshwater and sediment microbial communities from various areas in North America, analyzing microbe dynamics in response to fracking.</title>
        <authorList>
            <person name="Lamendella R."/>
        </authorList>
    </citation>
    <scope>NUCLEOTIDE SEQUENCE [LARGE SCALE GENOMIC DNA]</scope>
    <source>
        <strain evidence="2 3">3b_TX</strain>
    </source>
</reference>
<feature type="transmembrane region" description="Helical" evidence="1">
    <location>
        <begin position="7"/>
        <end position="27"/>
    </location>
</feature>
<keyword evidence="1" id="KW-0472">Membrane</keyword>
<keyword evidence="1" id="KW-0812">Transmembrane</keyword>
<dbReference type="AlphaFoldDB" id="A0A366IG01"/>
<evidence type="ECO:0000313" key="2">
    <source>
        <dbReference type="EMBL" id="RBP69347.1"/>
    </source>
</evidence>